<protein>
    <submittedName>
        <fullName evidence="1">Uncharacterized protein</fullName>
    </submittedName>
</protein>
<sequence length="90" mass="10027">MVADPTPQRFKAKIKAARDTTTHRLVSEMRLGTMPEFFGDVMEKGQGVIGSVYKSMEVARNLRGLQEQGDKLTDAEIQACRDMVSQPVAR</sequence>
<comment type="caution">
    <text evidence="1">The sequence shown here is derived from an EMBL/GenBank/DDBJ whole genome shotgun (WGS) entry which is preliminary data.</text>
</comment>
<evidence type="ECO:0000313" key="1">
    <source>
        <dbReference type="EMBL" id="KAK8065161.1"/>
    </source>
</evidence>
<accession>A0ABR1V1T7</accession>
<name>A0ABR1V1T7_9PEZI</name>
<reference evidence="1 2" key="1">
    <citation type="submission" date="2023-01" db="EMBL/GenBank/DDBJ databases">
        <title>Analysis of 21 Apiospora genomes using comparative genomics revels a genus with tremendous synthesis potential of carbohydrate active enzymes and secondary metabolites.</title>
        <authorList>
            <person name="Sorensen T."/>
        </authorList>
    </citation>
    <scope>NUCLEOTIDE SEQUENCE [LARGE SCALE GENOMIC DNA]</scope>
    <source>
        <strain evidence="1 2">CBS 114990</strain>
    </source>
</reference>
<dbReference type="EMBL" id="JAQQWN010000009">
    <property type="protein sequence ID" value="KAK8065161.1"/>
    <property type="molecule type" value="Genomic_DNA"/>
</dbReference>
<gene>
    <name evidence="1" type="ORF">PG997_011908</name>
</gene>
<evidence type="ECO:0000313" key="2">
    <source>
        <dbReference type="Proteomes" id="UP001433268"/>
    </source>
</evidence>
<dbReference type="GeneID" id="92049283"/>
<keyword evidence="2" id="KW-1185">Reference proteome</keyword>
<dbReference type="RefSeq" id="XP_066661915.1">
    <property type="nucleotide sequence ID" value="XM_066816223.1"/>
</dbReference>
<proteinExistence type="predicted"/>
<dbReference type="Proteomes" id="UP001433268">
    <property type="component" value="Unassembled WGS sequence"/>
</dbReference>
<organism evidence="1 2">
    <name type="scientific">Apiospora hydei</name>
    <dbReference type="NCBI Taxonomy" id="1337664"/>
    <lineage>
        <taxon>Eukaryota</taxon>
        <taxon>Fungi</taxon>
        <taxon>Dikarya</taxon>
        <taxon>Ascomycota</taxon>
        <taxon>Pezizomycotina</taxon>
        <taxon>Sordariomycetes</taxon>
        <taxon>Xylariomycetidae</taxon>
        <taxon>Amphisphaeriales</taxon>
        <taxon>Apiosporaceae</taxon>
        <taxon>Apiospora</taxon>
    </lineage>
</organism>